<dbReference type="GO" id="GO:0061630">
    <property type="term" value="F:ubiquitin protein ligase activity"/>
    <property type="evidence" value="ECO:0007669"/>
    <property type="project" value="TreeGrafter"/>
</dbReference>
<comment type="caution">
    <text evidence="7">The sequence shown here is derived from an EMBL/GenBank/DDBJ whole genome shotgun (WGS) entry which is preliminary data.</text>
</comment>
<dbReference type="InterPro" id="IPR017907">
    <property type="entry name" value="Znf_RING_CS"/>
</dbReference>
<dbReference type="EMBL" id="CANHGI010000004">
    <property type="protein sequence ID" value="CAI5448607.1"/>
    <property type="molecule type" value="Genomic_DNA"/>
</dbReference>
<evidence type="ECO:0000256" key="5">
    <source>
        <dbReference type="SAM" id="MobiDB-lite"/>
    </source>
</evidence>
<dbReference type="Gene3D" id="3.30.40.10">
    <property type="entry name" value="Zinc/RING finger domain, C3HC4 (zinc finger)"/>
    <property type="match status" value="1"/>
</dbReference>
<name>A0A9P1IP31_9PELO</name>
<dbReference type="InterPro" id="IPR051435">
    <property type="entry name" value="RING_finger_E3_ubiq-ligases"/>
</dbReference>
<gene>
    <name evidence="7" type="ORF">CAMP_LOCUS11244</name>
</gene>
<dbReference type="InterPro" id="IPR001841">
    <property type="entry name" value="Znf_RING"/>
</dbReference>
<dbReference type="GO" id="GO:0016567">
    <property type="term" value="P:protein ubiquitination"/>
    <property type="evidence" value="ECO:0007669"/>
    <property type="project" value="TreeGrafter"/>
</dbReference>
<feature type="region of interest" description="Disordered" evidence="5">
    <location>
        <begin position="298"/>
        <end position="317"/>
    </location>
</feature>
<dbReference type="PANTHER" id="PTHR22791">
    <property type="entry name" value="RING-TYPE DOMAIN-CONTAINING PROTEIN"/>
    <property type="match status" value="1"/>
</dbReference>
<protein>
    <recommendedName>
        <fullName evidence="6">RING-type domain-containing protein</fullName>
    </recommendedName>
</protein>
<dbReference type="PANTHER" id="PTHR22791:SF34">
    <property type="entry name" value="RING-TYPE DOMAIN-CONTAINING PROTEIN"/>
    <property type="match status" value="1"/>
</dbReference>
<keyword evidence="3" id="KW-0862">Zinc</keyword>
<evidence type="ECO:0000256" key="1">
    <source>
        <dbReference type="ARBA" id="ARBA00022723"/>
    </source>
</evidence>
<organism evidence="7 8">
    <name type="scientific">Caenorhabditis angaria</name>
    <dbReference type="NCBI Taxonomy" id="860376"/>
    <lineage>
        <taxon>Eukaryota</taxon>
        <taxon>Metazoa</taxon>
        <taxon>Ecdysozoa</taxon>
        <taxon>Nematoda</taxon>
        <taxon>Chromadorea</taxon>
        <taxon>Rhabditida</taxon>
        <taxon>Rhabditina</taxon>
        <taxon>Rhabditomorpha</taxon>
        <taxon>Rhabditoidea</taxon>
        <taxon>Rhabditidae</taxon>
        <taxon>Peloderinae</taxon>
        <taxon>Caenorhabditis</taxon>
    </lineage>
</organism>
<keyword evidence="2 4" id="KW-0863">Zinc-finger</keyword>
<dbReference type="GO" id="GO:0008270">
    <property type="term" value="F:zinc ion binding"/>
    <property type="evidence" value="ECO:0007669"/>
    <property type="project" value="UniProtKB-KW"/>
</dbReference>
<dbReference type="PROSITE" id="PS50089">
    <property type="entry name" value="ZF_RING_2"/>
    <property type="match status" value="1"/>
</dbReference>
<feature type="domain" description="RING-type" evidence="6">
    <location>
        <begin position="21"/>
        <end position="70"/>
    </location>
</feature>
<dbReference type="InterPro" id="IPR013083">
    <property type="entry name" value="Znf_RING/FYVE/PHD"/>
</dbReference>
<dbReference type="InterPro" id="IPR027370">
    <property type="entry name" value="Znf-RING_euk"/>
</dbReference>
<feature type="compositionally biased region" description="Low complexity" evidence="5">
    <location>
        <begin position="307"/>
        <end position="317"/>
    </location>
</feature>
<sequence length="563" mass="64745">MTEVSCSFQDSYCIDDSLIACEICFEPFNHENRPPKLLPCGHNFCETCIFSMCCHQEYYLLDSIKCPTCRRSFPTNTARQAPTNYDLCRILENVHKKKEQNVTVIHLTTPRKSQIEKEKKEKKPRTIVTAKCKNLADKTEESKHLRCSECQRKFSQKNLFRVARYCVDCTSTSRMTIVCLECCVNQHNGHELYSEDQLHHNQLKVLSELRGIRRKVVDCSEGFDKRSEELRDSGKDVCISLTSEKQNLLIYTLASIDDVVRRIENAPIMFPPVLQTIRDEQIHNYQRLSKLSKVLENSATSRKNTKPSKTIMTSSSPSTSANISTLSIRQSKVSLRGDDVLFHDSIDSLCRLIPSHPMSIQLNFHHSTVSPKDTVEERKRKIMSCAHAASCMLDSETTLSMIPLFADVLLNCFYQLNKLSKNKFDDKKSCRRIDIWKQIQISYSELLNISAKNFPAFHPERVDILDDLAYLCHLYSDVCDQATVTICIIEAARARSADSSSLTEMEQRKTEERLELIDQHLTECRRQQKLAELCKTSKTKKTTKTHGKFKRLFGSCFMPKSKK</sequence>
<evidence type="ECO:0000259" key="6">
    <source>
        <dbReference type="PROSITE" id="PS50089"/>
    </source>
</evidence>
<evidence type="ECO:0000313" key="8">
    <source>
        <dbReference type="Proteomes" id="UP001152747"/>
    </source>
</evidence>
<evidence type="ECO:0000256" key="3">
    <source>
        <dbReference type="ARBA" id="ARBA00022833"/>
    </source>
</evidence>
<dbReference type="AlphaFoldDB" id="A0A9P1IP31"/>
<evidence type="ECO:0000256" key="4">
    <source>
        <dbReference type="PROSITE-ProRule" id="PRU00175"/>
    </source>
</evidence>
<dbReference type="Proteomes" id="UP001152747">
    <property type="component" value="Unassembled WGS sequence"/>
</dbReference>
<dbReference type="PROSITE" id="PS00518">
    <property type="entry name" value="ZF_RING_1"/>
    <property type="match status" value="1"/>
</dbReference>
<keyword evidence="1" id="KW-0479">Metal-binding</keyword>
<dbReference type="SUPFAM" id="SSF57850">
    <property type="entry name" value="RING/U-box"/>
    <property type="match status" value="1"/>
</dbReference>
<accession>A0A9P1IP31</accession>
<dbReference type="OrthoDB" id="252722at2759"/>
<reference evidence="7" key="1">
    <citation type="submission" date="2022-11" db="EMBL/GenBank/DDBJ databases">
        <authorList>
            <person name="Kikuchi T."/>
        </authorList>
    </citation>
    <scope>NUCLEOTIDE SEQUENCE</scope>
    <source>
        <strain evidence="7">PS1010</strain>
    </source>
</reference>
<proteinExistence type="predicted"/>
<dbReference type="Pfam" id="PF13445">
    <property type="entry name" value="zf-RING_UBOX"/>
    <property type="match status" value="1"/>
</dbReference>
<evidence type="ECO:0000313" key="7">
    <source>
        <dbReference type="EMBL" id="CAI5448607.1"/>
    </source>
</evidence>
<dbReference type="SMART" id="SM00184">
    <property type="entry name" value="RING"/>
    <property type="match status" value="1"/>
</dbReference>
<keyword evidence="8" id="KW-1185">Reference proteome</keyword>
<evidence type="ECO:0000256" key="2">
    <source>
        <dbReference type="ARBA" id="ARBA00022771"/>
    </source>
</evidence>